<proteinExistence type="predicted"/>
<evidence type="ECO:0000256" key="2">
    <source>
        <dbReference type="SAM" id="SignalP"/>
    </source>
</evidence>
<name>A0ABW1S9G3_9PROT</name>
<dbReference type="Proteomes" id="UP001596303">
    <property type="component" value="Unassembled WGS sequence"/>
</dbReference>
<accession>A0ABW1S9G3</accession>
<protein>
    <submittedName>
        <fullName evidence="3">Uncharacterized protein</fullName>
    </submittedName>
</protein>
<organism evidence="3 4">
    <name type="scientific">Ponticaulis profundi</name>
    <dbReference type="NCBI Taxonomy" id="2665222"/>
    <lineage>
        <taxon>Bacteria</taxon>
        <taxon>Pseudomonadati</taxon>
        <taxon>Pseudomonadota</taxon>
        <taxon>Alphaproteobacteria</taxon>
        <taxon>Hyphomonadales</taxon>
        <taxon>Hyphomonadaceae</taxon>
        <taxon>Ponticaulis</taxon>
    </lineage>
</organism>
<comment type="caution">
    <text evidence="3">The sequence shown here is derived from an EMBL/GenBank/DDBJ whole genome shotgun (WGS) entry which is preliminary data.</text>
</comment>
<keyword evidence="2" id="KW-0732">Signal</keyword>
<feature type="region of interest" description="Disordered" evidence="1">
    <location>
        <begin position="105"/>
        <end position="137"/>
    </location>
</feature>
<feature type="signal peptide" evidence="2">
    <location>
        <begin position="1"/>
        <end position="23"/>
    </location>
</feature>
<evidence type="ECO:0000313" key="3">
    <source>
        <dbReference type="EMBL" id="MFC6198265.1"/>
    </source>
</evidence>
<dbReference type="RefSeq" id="WP_377378351.1">
    <property type="nucleotide sequence ID" value="NZ_JBHSSW010000009.1"/>
</dbReference>
<keyword evidence="4" id="KW-1185">Reference proteome</keyword>
<reference evidence="4" key="1">
    <citation type="journal article" date="2019" name="Int. J. Syst. Evol. Microbiol.">
        <title>The Global Catalogue of Microorganisms (GCM) 10K type strain sequencing project: providing services to taxonomists for standard genome sequencing and annotation.</title>
        <authorList>
            <consortium name="The Broad Institute Genomics Platform"/>
            <consortium name="The Broad Institute Genome Sequencing Center for Infectious Disease"/>
            <person name="Wu L."/>
            <person name="Ma J."/>
        </authorList>
    </citation>
    <scope>NUCLEOTIDE SEQUENCE [LARGE SCALE GENOMIC DNA]</scope>
    <source>
        <strain evidence="4">CGMCC-1.15741</strain>
    </source>
</reference>
<evidence type="ECO:0000313" key="4">
    <source>
        <dbReference type="Proteomes" id="UP001596303"/>
    </source>
</evidence>
<gene>
    <name evidence="3" type="ORF">ACFQDM_09255</name>
</gene>
<sequence>MPILTRLLTLIAATFIVAQPVLACPLMTGAGVAAPSEISTAHPCHDMAMEAAGQDNHQQDSSSDCPAGFDCAPMLIQAQSETTPIAPNADPAPALPVILAAAPVSFPPERPSRSTGPPPNAVLQPETPISLKQRALN</sequence>
<dbReference type="EMBL" id="JBHSSW010000009">
    <property type="protein sequence ID" value="MFC6198265.1"/>
    <property type="molecule type" value="Genomic_DNA"/>
</dbReference>
<evidence type="ECO:0000256" key="1">
    <source>
        <dbReference type="SAM" id="MobiDB-lite"/>
    </source>
</evidence>
<feature type="chain" id="PRO_5046675086" evidence="2">
    <location>
        <begin position="24"/>
        <end position="137"/>
    </location>
</feature>